<dbReference type="InterPro" id="IPR041988">
    <property type="entry name" value="Ribosomal_uL24_KOW"/>
</dbReference>
<evidence type="ECO:0000256" key="1">
    <source>
        <dbReference type="ARBA" id="ARBA00010618"/>
    </source>
</evidence>
<dbReference type="InterPro" id="IPR005756">
    <property type="entry name" value="Ribosomal_uL24_euk/arc"/>
</dbReference>
<dbReference type="AlphaFoldDB" id="A0A1R1PRV6"/>
<evidence type="ECO:0000256" key="2">
    <source>
        <dbReference type="ARBA" id="ARBA00022980"/>
    </source>
</evidence>
<dbReference type="FunFam" id="2.30.30.30:FF:000009">
    <property type="entry name" value="60S ribosomal protein L26"/>
    <property type="match status" value="1"/>
</dbReference>
<dbReference type="Proteomes" id="UP000188320">
    <property type="component" value="Unassembled WGS sequence"/>
</dbReference>
<dbReference type="CDD" id="cd06089">
    <property type="entry name" value="KOW_RPL26"/>
    <property type="match status" value="1"/>
</dbReference>
<dbReference type="GO" id="GO:0003735">
    <property type="term" value="F:structural constituent of ribosome"/>
    <property type="evidence" value="ECO:0007669"/>
    <property type="project" value="InterPro"/>
</dbReference>
<dbReference type="InterPro" id="IPR014722">
    <property type="entry name" value="Rib_uL2_dom2"/>
</dbReference>
<reference evidence="7" key="1">
    <citation type="submission" date="2017-01" db="EMBL/GenBank/DDBJ databases">
        <authorList>
            <person name="Wang Y."/>
            <person name="White M."/>
            <person name="Kvist S."/>
            <person name="Moncalvo J.-M."/>
        </authorList>
    </citation>
    <scope>NUCLEOTIDE SEQUENCE [LARGE SCALE GENOMIC DNA]</scope>
    <source>
        <strain evidence="7">COL-18-3</strain>
    </source>
</reference>
<dbReference type="Pfam" id="PF00467">
    <property type="entry name" value="KOW"/>
    <property type="match status" value="1"/>
</dbReference>
<comment type="caution">
    <text evidence="6">The sequence shown here is derived from an EMBL/GenBank/DDBJ whole genome shotgun (WGS) entry which is preliminary data.</text>
</comment>
<keyword evidence="3" id="KW-0687">Ribonucleoprotein</keyword>
<dbReference type="Pfam" id="PF16906">
    <property type="entry name" value="Ribosomal_L26"/>
    <property type="match status" value="1"/>
</dbReference>
<dbReference type="NCBIfam" id="TIGR01080">
    <property type="entry name" value="rplX_A_E"/>
    <property type="match status" value="1"/>
</dbReference>
<accession>A0A1R1PRV6</accession>
<sequence length="131" mass="14860">MFVTLDVSSSRRKSRRAHFAAPSHLRRKIMSSTLSKDLRAKYNVRSVPVVKGDEVIVTRGTYKGREGKVVNVYRKKWVIHIERLVREKINGTSAQIGIHPSNVAITNLKLNKDREDLLKRKAAGREAAKAQ</sequence>
<organism evidence="6 7">
    <name type="scientific">Zancudomyces culisetae</name>
    <name type="common">Gut fungus</name>
    <name type="synonym">Smittium culisetae</name>
    <dbReference type="NCBI Taxonomy" id="1213189"/>
    <lineage>
        <taxon>Eukaryota</taxon>
        <taxon>Fungi</taxon>
        <taxon>Fungi incertae sedis</taxon>
        <taxon>Zoopagomycota</taxon>
        <taxon>Kickxellomycotina</taxon>
        <taxon>Harpellomycetes</taxon>
        <taxon>Harpellales</taxon>
        <taxon>Legeriomycetaceae</taxon>
        <taxon>Zancudomyces</taxon>
    </lineage>
</organism>
<dbReference type="HAMAP" id="MF_01326_A">
    <property type="entry name" value="Ribosomal_uL24_A"/>
    <property type="match status" value="1"/>
</dbReference>
<evidence type="ECO:0000313" key="7">
    <source>
        <dbReference type="Proteomes" id="UP000188320"/>
    </source>
</evidence>
<dbReference type="SUPFAM" id="SSF50104">
    <property type="entry name" value="Translation proteins SH3-like domain"/>
    <property type="match status" value="1"/>
</dbReference>
<dbReference type="Gene3D" id="2.30.30.30">
    <property type="match status" value="1"/>
</dbReference>
<evidence type="ECO:0000256" key="3">
    <source>
        <dbReference type="ARBA" id="ARBA00023274"/>
    </source>
</evidence>
<dbReference type="InterPro" id="IPR008991">
    <property type="entry name" value="Translation_prot_SH3-like_sf"/>
</dbReference>
<feature type="domain" description="KOW" evidence="4">
    <location>
        <begin position="48"/>
        <end position="75"/>
    </location>
</feature>
<dbReference type="InterPro" id="IPR005824">
    <property type="entry name" value="KOW"/>
</dbReference>
<dbReference type="GO" id="GO:0015934">
    <property type="term" value="C:large ribosomal subunit"/>
    <property type="evidence" value="ECO:0007669"/>
    <property type="project" value="InterPro"/>
</dbReference>
<dbReference type="SMART" id="SM00739">
    <property type="entry name" value="KOW"/>
    <property type="match status" value="1"/>
</dbReference>
<dbReference type="PANTHER" id="PTHR11143">
    <property type="entry name" value="60S RIBOSOMAL PROTEIN L26 FAMILY MEMBER"/>
    <property type="match status" value="1"/>
</dbReference>
<name>A0A1R1PRV6_ZANCU</name>
<dbReference type="GO" id="GO:0003723">
    <property type="term" value="F:RNA binding"/>
    <property type="evidence" value="ECO:0007669"/>
    <property type="project" value="InterPro"/>
</dbReference>
<dbReference type="OrthoDB" id="1688503at2759"/>
<dbReference type="GO" id="GO:0006412">
    <property type="term" value="P:translation"/>
    <property type="evidence" value="ECO:0007669"/>
    <property type="project" value="InterPro"/>
</dbReference>
<dbReference type="EMBL" id="LSSK01000352">
    <property type="protein sequence ID" value="OMH83614.1"/>
    <property type="molecule type" value="Genomic_DNA"/>
</dbReference>
<keyword evidence="2 6" id="KW-0689">Ribosomal protein</keyword>
<evidence type="ECO:0000313" key="5">
    <source>
        <dbReference type="EMBL" id="OMH83614.1"/>
    </source>
</evidence>
<gene>
    <name evidence="6" type="ORF">AX774_g2773</name>
    <name evidence="5" type="ORF">AX774_g2880</name>
</gene>
<proteinExistence type="inferred from homology"/>
<comment type="similarity">
    <text evidence="1">Belongs to the universal ribosomal protein uL24 family.</text>
</comment>
<dbReference type="EMBL" id="LSSK01000327">
    <property type="protein sequence ID" value="OMH83697.1"/>
    <property type="molecule type" value="Genomic_DNA"/>
</dbReference>
<evidence type="ECO:0000313" key="6">
    <source>
        <dbReference type="EMBL" id="OMH83697.1"/>
    </source>
</evidence>
<evidence type="ECO:0000259" key="4">
    <source>
        <dbReference type="SMART" id="SM00739"/>
    </source>
</evidence>
<reference evidence="6" key="2">
    <citation type="submission" date="2017-01" db="EMBL/GenBank/DDBJ databases">
        <authorList>
            <person name="Mah S.A."/>
            <person name="Swanson W.J."/>
            <person name="Moy G.W."/>
            <person name="Vacquier V.D."/>
        </authorList>
    </citation>
    <scope>NUCLEOTIDE SEQUENCE [LARGE SCALE GENOMIC DNA]</scope>
    <source>
        <strain evidence="6">COL-18-3</strain>
    </source>
</reference>
<protein>
    <submittedName>
        <fullName evidence="6">60S ribosomal protein L26-1</fullName>
    </submittedName>
</protein>
<keyword evidence="7" id="KW-1185">Reference proteome</keyword>